<sequence>MSKVITYKKLKNETETIMSYGDVLNIIEENLGGDIVNALLDFQIEETKKEEINIISYIEDGIFTEQIRESGLIENLVSRITNDLEEQGYLKKNKSIKKFIPDEEVLVELIDVKLSPGMINYFEK</sequence>
<dbReference type="Proteomes" id="UP000473887">
    <property type="component" value="Unassembled WGS sequence"/>
</dbReference>
<gene>
    <name evidence="1" type="ORF">EXM69_08445</name>
</gene>
<evidence type="ECO:0000313" key="1">
    <source>
        <dbReference type="EMBL" id="NEZ91975.1"/>
    </source>
</evidence>
<dbReference type="AlphaFoldDB" id="A0A846I2U2"/>
<organism evidence="1 2">
    <name type="scientific">Clostridium botulinum</name>
    <dbReference type="NCBI Taxonomy" id="1491"/>
    <lineage>
        <taxon>Bacteria</taxon>
        <taxon>Bacillati</taxon>
        <taxon>Bacillota</taxon>
        <taxon>Clostridia</taxon>
        <taxon>Eubacteriales</taxon>
        <taxon>Clostridiaceae</taxon>
        <taxon>Clostridium</taxon>
    </lineage>
</organism>
<comment type="caution">
    <text evidence="1">The sequence shown here is derived from an EMBL/GenBank/DDBJ whole genome shotgun (WGS) entry which is preliminary data.</text>
</comment>
<protein>
    <submittedName>
        <fullName evidence="1">Uncharacterized protein</fullName>
    </submittedName>
</protein>
<accession>A0A846I2U2</accession>
<name>A0A846I2U2_CLOBO</name>
<reference evidence="1 2" key="1">
    <citation type="submission" date="2019-02" db="EMBL/GenBank/DDBJ databases">
        <title>Genome sequencing of Clostridium botulinum clinical isolates.</title>
        <authorList>
            <person name="Brunt J."/>
            <person name="Van Vliet A.H.M."/>
            <person name="Stringer S.C."/>
            <person name="Grant K.A."/>
            <person name="Carter A.C."/>
            <person name="Peck M.W."/>
        </authorList>
    </citation>
    <scope>NUCLEOTIDE SEQUENCE [LARGE SCALE GENOMIC DNA]</scope>
    <source>
        <strain evidence="1 2">H142660711</strain>
    </source>
</reference>
<evidence type="ECO:0000313" key="2">
    <source>
        <dbReference type="Proteomes" id="UP000473887"/>
    </source>
</evidence>
<dbReference type="EMBL" id="SGKC01000013">
    <property type="protein sequence ID" value="NEZ91975.1"/>
    <property type="molecule type" value="Genomic_DNA"/>
</dbReference>
<proteinExistence type="predicted"/>
<dbReference type="RefSeq" id="WP_222645124.1">
    <property type="nucleotide sequence ID" value="NZ_JACBCN010000047.1"/>
</dbReference>